<accession>A0A2R8BLQ7</accession>
<feature type="domain" description="Prokaryotic-type class I peptide chain release factors" evidence="6">
    <location>
        <begin position="243"/>
        <end position="259"/>
    </location>
</feature>
<keyword evidence="4" id="KW-0963">Cytoplasm</keyword>
<dbReference type="PANTHER" id="PTHR43116">
    <property type="entry name" value="PEPTIDE CHAIN RELEASE FACTOR 2"/>
    <property type="match status" value="1"/>
</dbReference>
<dbReference type="InterPro" id="IPR045853">
    <property type="entry name" value="Pep_chain_release_fac_I_sf"/>
</dbReference>
<comment type="function">
    <text evidence="4">Peptide chain release factor 2 directs the termination of translation in response to the peptide chain termination codons UGA and UAA.</text>
</comment>
<organism evidence="7 8">
    <name type="scientific">Albidovulum aquaemixtae</name>
    <dbReference type="NCBI Taxonomy" id="1542388"/>
    <lineage>
        <taxon>Bacteria</taxon>
        <taxon>Pseudomonadati</taxon>
        <taxon>Pseudomonadota</taxon>
        <taxon>Alphaproteobacteria</taxon>
        <taxon>Rhodobacterales</taxon>
        <taxon>Paracoccaceae</taxon>
        <taxon>Albidovulum</taxon>
    </lineage>
</organism>
<name>A0A2R8BLQ7_9RHOB</name>
<dbReference type="Gene3D" id="3.30.70.1660">
    <property type="match status" value="1"/>
</dbReference>
<dbReference type="NCBIfam" id="TIGR00020">
    <property type="entry name" value="prfB"/>
    <property type="match status" value="1"/>
</dbReference>
<dbReference type="SMART" id="SM00937">
    <property type="entry name" value="PCRF"/>
    <property type="match status" value="1"/>
</dbReference>
<proteinExistence type="inferred from homology"/>
<evidence type="ECO:0000256" key="5">
    <source>
        <dbReference type="NCBIfam" id="TIGR00020"/>
    </source>
</evidence>
<evidence type="ECO:0000256" key="4">
    <source>
        <dbReference type="HAMAP-Rule" id="MF_00094"/>
    </source>
</evidence>
<dbReference type="Pfam" id="PF00472">
    <property type="entry name" value="RF-1"/>
    <property type="match status" value="1"/>
</dbReference>
<evidence type="ECO:0000256" key="3">
    <source>
        <dbReference type="ARBA" id="ARBA00022917"/>
    </source>
</evidence>
<dbReference type="GO" id="GO:0005737">
    <property type="term" value="C:cytoplasm"/>
    <property type="evidence" value="ECO:0007669"/>
    <property type="project" value="UniProtKB-SubCell"/>
</dbReference>
<dbReference type="SUPFAM" id="SSF75620">
    <property type="entry name" value="Release factor"/>
    <property type="match status" value="1"/>
</dbReference>
<dbReference type="EMBL" id="OMOQ01000003">
    <property type="protein sequence ID" value="SPH24328.1"/>
    <property type="molecule type" value="Genomic_DNA"/>
</dbReference>
<dbReference type="Proteomes" id="UP000244924">
    <property type="component" value="Unassembled WGS sequence"/>
</dbReference>
<sequence>MRAETENIVEAIGKSLKLLGQRMDWETAPHRLEEFNAMIEDSDLWSDPDRAQKLMRDRQALMDAVETYQRIERELKDNVELIELGEIEDDKDIVADAEASLRALKEVAAAKELEALLDGEADANDTFLEINAGAGGTESCDWAAMLARMYVRWAEKKGYKVELISESSGEEAGIRSAAYKISGHNAYGWLKSESGVHRLVRISPYDSAARRHTSFSSVWVYPVVDENIEIVIPDNEIRIDTYRSSGAGGQHVNTTDSAVRITHIPSGIVVTSSEKSQHQNRANAMAALKSRLYQLELDKRNAEINAQHDAKGDAGWGNQIRSYVLQPYQMVKDLRTGHETSDTQGVLDGNLDTFMAATLAMDVAGKSRAEAQGED</sequence>
<dbReference type="GO" id="GO:0016149">
    <property type="term" value="F:translation release factor activity, codon specific"/>
    <property type="evidence" value="ECO:0007669"/>
    <property type="project" value="UniProtKB-UniRule"/>
</dbReference>
<dbReference type="PROSITE" id="PS00745">
    <property type="entry name" value="RF_PROK_I"/>
    <property type="match status" value="1"/>
</dbReference>
<dbReference type="Gene3D" id="1.20.58.410">
    <property type="entry name" value="Release factor"/>
    <property type="match status" value="1"/>
</dbReference>
<evidence type="ECO:0000256" key="2">
    <source>
        <dbReference type="ARBA" id="ARBA00022481"/>
    </source>
</evidence>
<dbReference type="InterPro" id="IPR004374">
    <property type="entry name" value="PrfB"/>
</dbReference>
<dbReference type="HAMAP" id="MF_00094">
    <property type="entry name" value="Rel_fac_2"/>
    <property type="match status" value="1"/>
</dbReference>
<dbReference type="Pfam" id="PF03462">
    <property type="entry name" value="PCRF"/>
    <property type="match status" value="1"/>
</dbReference>
<comment type="subcellular location">
    <subcellularLocation>
        <location evidence="4">Cytoplasm</location>
    </subcellularLocation>
</comment>
<feature type="modified residue" description="N5-methylglutamine" evidence="4">
    <location>
        <position position="250"/>
    </location>
</feature>
<dbReference type="AlphaFoldDB" id="A0A2R8BLQ7"/>
<evidence type="ECO:0000313" key="7">
    <source>
        <dbReference type="EMBL" id="SPH24328.1"/>
    </source>
</evidence>
<dbReference type="FunFam" id="3.30.160.20:FF:000004">
    <property type="entry name" value="Peptide chain release factor 1"/>
    <property type="match status" value="1"/>
</dbReference>
<dbReference type="InterPro" id="IPR005139">
    <property type="entry name" value="PCRF"/>
</dbReference>
<evidence type="ECO:0000313" key="8">
    <source>
        <dbReference type="Proteomes" id="UP000244924"/>
    </source>
</evidence>
<dbReference type="PANTHER" id="PTHR43116:SF3">
    <property type="entry name" value="CLASS I PEPTIDE CHAIN RELEASE FACTOR"/>
    <property type="match status" value="1"/>
</dbReference>
<gene>
    <name evidence="4 7" type="primary">prfB</name>
    <name evidence="7" type="ORF">DEA8626_03379</name>
</gene>
<keyword evidence="2 4" id="KW-0488">Methylation</keyword>
<evidence type="ECO:0000259" key="6">
    <source>
        <dbReference type="PROSITE" id="PS00745"/>
    </source>
</evidence>
<evidence type="ECO:0000256" key="1">
    <source>
        <dbReference type="ARBA" id="ARBA00010835"/>
    </source>
</evidence>
<comment type="similarity">
    <text evidence="1 4">Belongs to the prokaryotic/mitochondrial release factor family.</text>
</comment>
<protein>
    <recommendedName>
        <fullName evidence="4 5">Peptide chain release factor 2</fullName>
        <shortName evidence="4">RF-2</shortName>
    </recommendedName>
</protein>
<keyword evidence="8" id="KW-1185">Reference proteome</keyword>
<reference evidence="7 8" key="1">
    <citation type="submission" date="2018-03" db="EMBL/GenBank/DDBJ databases">
        <authorList>
            <person name="Keele B.F."/>
        </authorList>
    </citation>
    <scope>NUCLEOTIDE SEQUENCE [LARGE SCALE GENOMIC DNA]</scope>
    <source>
        <strain evidence="7 8">CECT 8626</strain>
    </source>
</reference>
<dbReference type="RefSeq" id="WP_108854344.1">
    <property type="nucleotide sequence ID" value="NZ_OMOQ01000003.1"/>
</dbReference>
<keyword evidence="3 4" id="KW-0648">Protein biosynthesis</keyword>
<dbReference type="Gene3D" id="3.30.160.20">
    <property type="match status" value="1"/>
</dbReference>
<dbReference type="OrthoDB" id="9806673at2"/>
<dbReference type="InterPro" id="IPR000352">
    <property type="entry name" value="Pep_chain_release_fac_I"/>
</dbReference>
<comment type="PTM">
    <text evidence="4">Methylated by PrmC. Methylation increases the termination efficiency of RF2.</text>
</comment>